<proteinExistence type="predicted"/>
<evidence type="ECO:0000259" key="1">
    <source>
        <dbReference type="Pfam" id="PF01592"/>
    </source>
</evidence>
<dbReference type="Pfam" id="PF01592">
    <property type="entry name" value="NifU_N"/>
    <property type="match status" value="1"/>
</dbReference>
<dbReference type="GO" id="GO:0016226">
    <property type="term" value="P:iron-sulfur cluster assembly"/>
    <property type="evidence" value="ECO:0007669"/>
    <property type="project" value="InterPro"/>
</dbReference>
<dbReference type="SUPFAM" id="SSF82649">
    <property type="entry name" value="SufE/NifU"/>
    <property type="match status" value="1"/>
</dbReference>
<dbReference type="Gene3D" id="3.90.1010.10">
    <property type="match status" value="1"/>
</dbReference>
<dbReference type="AlphaFoldDB" id="A0A518BPU5"/>
<organism evidence="2 3">
    <name type="scientific">Engelhardtia mirabilis</name>
    <dbReference type="NCBI Taxonomy" id="2528011"/>
    <lineage>
        <taxon>Bacteria</taxon>
        <taxon>Pseudomonadati</taxon>
        <taxon>Planctomycetota</taxon>
        <taxon>Planctomycetia</taxon>
        <taxon>Planctomycetia incertae sedis</taxon>
        <taxon>Engelhardtia</taxon>
    </lineage>
</organism>
<dbReference type="EMBL" id="CP036287">
    <property type="protein sequence ID" value="QDU68992.1"/>
    <property type="molecule type" value="Genomic_DNA"/>
</dbReference>
<evidence type="ECO:0000313" key="3">
    <source>
        <dbReference type="Proteomes" id="UP000316921"/>
    </source>
</evidence>
<dbReference type="GO" id="GO:0005506">
    <property type="term" value="F:iron ion binding"/>
    <property type="evidence" value="ECO:0007669"/>
    <property type="project" value="InterPro"/>
</dbReference>
<reference evidence="2 3" key="1">
    <citation type="submission" date="2019-02" db="EMBL/GenBank/DDBJ databases">
        <title>Deep-cultivation of Planctomycetes and their phenomic and genomic characterization uncovers novel biology.</title>
        <authorList>
            <person name="Wiegand S."/>
            <person name="Jogler M."/>
            <person name="Boedeker C."/>
            <person name="Pinto D."/>
            <person name="Vollmers J."/>
            <person name="Rivas-Marin E."/>
            <person name="Kohn T."/>
            <person name="Peeters S.H."/>
            <person name="Heuer A."/>
            <person name="Rast P."/>
            <person name="Oberbeckmann S."/>
            <person name="Bunk B."/>
            <person name="Jeske O."/>
            <person name="Meyerdierks A."/>
            <person name="Storesund J.E."/>
            <person name="Kallscheuer N."/>
            <person name="Luecker S."/>
            <person name="Lage O.M."/>
            <person name="Pohl T."/>
            <person name="Merkel B.J."/>
            <person name="Hornburger P."/>
            <person name="Mueller R.-W."/>
            <person name="Bruemmer F."/>
            <person name="Labrenz M."/>
            <person name="Spormann A.M."/>
            <person name="Op den Camp H."/>
            <person name="Overmann J."/>
            <person name="Amann R."/>
            <person name="Jetten M.S.M."/>
            <person name="Mascher T."/>
            <person name="Medema M.H."/>
            <person name="Devos D.P."/>
            <person name="Kaster A.-K."/>
            <person name="Ovreas L."/>
            <person name="Rohde M."/>
            <person name="Galperin M.Y."/>
            <person name="Jogler C."/>
        </authorList>
    </citation>
    <scope>NUCLEOTIDE SEQUENCE [LARGE SCALE GENOMIC DNA]</scope>
    <source>
        <strain evidence="2 3">Pla133</strain>
    </source>
</reference>
<protein>
    <submittedName>
        <fullName evidence="2">NifU-like protein</fullName>
    </submittedName>
</protein>
<accession>A0A518BPU5</accession>
<dbReference type="RefSeq" id="WP_145068493.1">
    <property type="nucleotide sequence ID" value="NZ_CP036287.1"/>
</dbReference>
<dbReference type="KEGG" id="pbap:Pla133_41080"/>
<name>A0A518BPU5_9BACT</name>
<keyword evidence="3" id="KW-1185">Reference proteome</keyword>
<sequence>MAELSPVLAEHLRSPRGVGRPQWPCAEGRGSNPACGDDLRLYVGQADGALRLRFEASACSAVIATASLLVEALDGASRAFAEAFDVNAAIEAAGGLPRHRSHAPRVVQRALDEALVALDRTSRDTS</sequence>
<dbReference type="Proteomes" id="UP000316921">
    <property type="component" value="Chromosome"/>
</dbReference>
<evidence type="ECO:0000313" key="2">
    <source>
        <dbReference type="EMBL" id="QDU68992.1"/>
    </source>
</evidence>
<dbReference type="InterPro" id="IPR002871">
    <property type="entry name" value="NIF_FeS_clus_asmbl_NifU_N"/>
</dbReference>
<dbReference type="GO" id="GO:0051536">
    <property type="term" value="F:iron-sulfur cluster binding"/>
    <property type="evidence" value="ECO:0007669"/>
    <property type="project" value="InterPro"/>
</dbReference>
<feature type="domain" description="NIF system FeS cluster assembly NifU N-terminal" evidence="1">
    <location>
        <begin position="8"/>
        <end position="117"/>
    </location>
</feature>
<gene>
    <name evidence="2" type="primary">nifU_1</name>
    <name evidence="2" type="ORF">Pla133_41080</name>
</gene>